<feature type="transmembrane region" description="Helical" evidence="1">
    <location>
        <begin position="45"/>
        <end position="68"/>
    </location>
</feature>
<keyword evidence="1" id="KW-0812">Transmembrane</keyword>
<sequence length="261" mass="27405">MVQRPQPAPVRGLAQVGRLATLAWEVLRHLPRRPFQFRELVQQCWFFASVTILPAALVSIPFGAVIALQLGSLTTQIGAQSFTGAASALAIVQQASPLITALLIAGAGGSAMCADLGSRSIREEIAALEVLGVSPVQRLVVPRVLAVIVVAVLLNGLVSVVGVVGGYYFNVVMQGGTPGAYLSSFNALAQLSDLWISEVKAVLYGFVAGIVAAYRGLHPGRGPRGVGEAVNQTVVITFLLLFLINVVITGIYLQIVPPKGM</sequence>
<keyword evidence="1" id="KW-0472">Membrane</keyword>
<feature type="transmembrane region" description="Helical" evidence="1">
    <location>
        <begin position="201"/>
        <end position="217"/>
    </location>
</feature>
<dbReference type="AlphaFoldDB" id="A0A7Z1AUX9"/>
<dbReference type="Proteomes" id="UP000185696">
    <property type="component" value="Unassembled WGS sequence"/>
</dbReference>
<dbReference type="OrthoDB" id="5243306at2"/>
<feature type="transmembrane region" description="Helical" evidence="1">
    <location>
        <begin position="229"/>
        <end position="255"/>
    </location>
</feature>
<feature type="transmembrane region" description="Helical" evidence="1">
    <location>
        <begin position="144"/>
        <end position="169"/>
    </location>
</feature>
<evidence type="ECO:0000313" key="3">
    <source>
        <dbReference type="Proteomes" id="UP000185696"/>
    </source>
</evidence>
<keyword evidence="3" id="KW-1185">Reference proteome</keyword>
<dbReference type="GO" id="GO:0005548">
    <property type="term" value="F:phospholipid transporter activity"/>
    <property type="evidence" value="ECO:0007669"/>
    <property type="project" value="TreeGrafter"/>
</dbReference>
<gene>
    <name evidence="2" type="ORF">BLA60_31325</name>
</gene>
<name>A0A7Z1AUX9_9PSEU</name>
<keyword evidence="1" id="KW-1133">Transmembrane helix</keyword>
<dbReference type="Pfam" id="PF02405">
    <property type="entry name" value="MlaE"/>
    <property type="match status" value="1"/>
</dbReference>
<dbReference type="RefSeq" id="WP_075136755.1">
    <property type="nucleotide sequence ID" value="NZ_MSIF01000021.1"/>
</dbReference>
<dbReference type="PANTHER" id="PTHR30188">
    <property type="entry name" value="ABC TRANSPORTER PERMEASE PROTEIN-RELATED"/>
    <property type="match status" value="1"/>
</dbReference>
<evidence type="ECO:0000313" key="2">
    <source>
        <dbReference type="EMBL" id="OLF06574.1"/>
    </source>
</evidence>
<reference evidence="2 3" key="1">
    <citation type="submission" date="2016-12" db="EMBL/GenBank/DDBJ databases">
        <title>The draft genome sequence of Actinophytocola xinjiangensis.</title>
        <authorList>
            <person name="Wang W."/>
            <person name="Yuan L."/>
        </authorList>
    </citation>
    <scope>NUCLEOTIDE SEQUENCE [LARGE SCALE GENOMIC DNA]</scope>
    <source>
        <strain evidence="2 3">CGMCC 4.4663</strain>
    </source>
</reference>
<protein>
    <submittedName>
        <fullName evidence="2">ABC transporter permease</fullName>
    </submittedName>
</protein>
<comment type="caution">
    <text evidence="2">The sequence shown here is derived from an EMBL/GenBank/DDBJ whole genome shotgun (WGS) entry which is preliminary data.</text>
</comment>
<organism evidence="2 3">
    <name type="scientific">Actinophytocola xinjiangensis</name>
    <dbReference type="NCBI Taxonomy" id="485602"/>
    <lineage>
        <taxon>Bacteria</taxon>
        <taxon>Bacillati</taxon>
        <taxon>Actinomycetota</taxon>
        <taxon>Actinomycetes</taxon>
        <taxon>Pseudonocardiales</taxon>
        <taxon>Pseudonocardiaceae</taxon>
    </lineage>
</organism>
<dbReference type="PANTHER" id="PTHR30188:SF4">
    <property type="entry name" value="PROTEIN TRIGALACTOSYLDIACYLGLYCEROL 1, CHLOROPLASTIC"/>
    <property type="match status" value="1"/>
</dbReference>
<dbReference type="EMBL" id="MSIF01000021">
    <property type="protein sequence ID" value="OLF06574.1"/>
    <property type="molecule type" value="Genomic_DNA"/>
</dbReference>
<dbReference type="InterPro" id="IPR030802">
    <property type="entry name" value="Permease_MalE"/>
</dbReference>
<dbReference type="GO" id="GO:0043190">
    <property type="term" value="C:ATP-binding cassette (ABC) transporter complex"/>
    <property type="evidence" value="ECO:0007669"/>
    <property type="project" value="InterPro"/>
</dbReference>
<evidence type="ECO:0000256" key="1">
    <source>
        <dbReference type="SAM" id="Phobius"/>
    </source>
</evidence>
<accession>A0A7Z1AUX9</accession>
<proteinExistence type="predicted"/>